<keyword evidence="2" id="KW-1185">Reference proteome</keyword>
<reference evidence="1 2" key="1">
    <citation type="journal article" date="2018" name="Int. J. Syst. Evol. Microbiol.">
        <title>Bifidobacterium callitrichidarum sp. nov. from the faeces of the emperor tamarin (Saguinus imperator).</title>
        <authorList>
            <person name="Modesto M."/>
            <person name="Michelini S."/>
            <person name="Sansosti M.C."/>
            <person name="De Filippo C."/>
            <person name="Cavalieri D."/>
            <person name="Qvirist L."/>
            <person name="Andlid T."/>
            <person name="Spiezio C."/>
            <person name="Sandri C."/>
            <person name="Pascarelli S."/>
            <person name="Sgorbati B."/>
            <person name="Mattarelli P."/>
        </authorList>
    </citation>
    <scope>NUCLEOTIDE SEQUENCE [LARGE SCALE GENOMIC DNA]</scope>
    <source>
        <strain evidence="1 2">TRI 5</strain>
    </source>
</reference>
<name>A0A2U2NC25_9BIFI</name>
<dbReference type="EMBL" id="QFFM01000003">
    <property type="protein sequence ID" value="PWG66672.1"/>
    <property type="molecule type" value="Genomic_DNA"/>
</dbReference>
<protein>
    <submittedName>
        <fullName evidence="1">Uncharacterized protein</fullName>
    </submittedName>
</protein>
<dbReference type="AlphaFoldDB" id="A0A2U2NC25"/>
<evidence type="ECO:0000313" key="2">
    <source>
        <dbReference type="Proteomes" id="UP000245876"/>
    </source>
</evidence>
<proteinExistence type="predicted"/>
<organism evidence="1 2">
    <name type="scientific">Bifidobacterium callitrichidarum</name>
    <dbReference type="NCBI Taxonomy" id="2052941"/>
    <lineage>
        <taxon>Bacteria</taxon>
        <taxon>Bacillati</taxon>
        <taxon>Actinomycetota</taxon>
        <taxon>Actinomycetes</taxon>
        <taxon>Bifidobacteriales</taxon>
        <taxon>Bifidobacteriaceae</taxon>
        <taxon>Bifidobacterium</taxon>
    </lineage>
</organism>
<dbReference type="Proteomes" id="UP000245876">
    <property type="component" value="Unassembled WGS sequence"/>
</dbReference>
<accession>A0A2U2NC25</accession>
<sequence length="205" mass="23900">MTTTTPPTTTKRTKTPNQALLAIWDSYVDRWKTTTLINGSIGSAAPLLLAWYNTPSQALQLTLNGTITNLKTLEQETPKQRTLRKWESVLDRFQVSKAENLYAYTVYEQWEMIEIHDDGTTKAHRLDDMLGLESRYHADQIKGLETISREDARPGDYCLYRCGGAWSLDEIQRDGYFPDFEWLDRWGQLAKFYRRGMEYPVSFRR</sequence>
<gene>
    <name evidence="1" type="ORF">DF196_01860</name>
</gene>
<dbReference type="RefSeq" id="WP_109056241.1">
    <property type="nucleotide sequence ID" value="NZ_QFFM01000003.1"/>
</dbReference>
<comment type="caution">
    <text evidence="1">The sequence shown here is derived from an EMBL/GenBank/DDBJ whole genome shotgun (WGS) entry which is preliminary data.</text>
</comment>
<evidence type="ECO:0000313" key="1">
    <source>
        <dbReference type="EMBL" id="PWG66672.1"/>
    </source>
</evidence>